<dbReference type="EMBL" id="JAGVWE010000002">
    <property type="protein sequence ID" value="MBS3062460.1"/>
    <property type="molecule type" value="Genomic_DNA"/>
</dbReference>
<reference evidence="2" key="2">
    <citation type="submission" date="2021-05" db="EMBL/GenBank/DDBJ databases">
        <title>Protein family content uncovers lineage relationships and bacterial pathway maintenance mechanisms in DPANN archaea.</title>
        <authorList>
            <person name="Castelle C.J."/>
            <person name="Meheust R."/>
            <person name="Jaffe A.L."/>
            <person name="Seitz K."/>
            <person name="Gong X."/>
            <person name="Baker B.J."/>
            <person name="Banfield J.F."/>
        </authorList>
    </citation>
    <scope>NUCLEOTIDE SEQUENCE</scope>
    <source>
        <strain evidence="2">RIFCSPLOWO2_01_FULL_58_19</strain>
    </source>
</reference>
<organism evidence="2 3">
    <name type="scientific">Candidatus Iainarchaeum sp</name>
    <dbReference type="NCBI Taxonomy" id="3101447"/>
    <lineage>
        <taxon>Archaea</taxon>
        <taxon>Candidatus Iainarchaeota</taxon>
        <taxon>Candidatus Iainarchaeia</taxon>
        <taxon>Candidatus Iainarchaeales</taxon>
        <taxon>Candidatus Iainarchaeaceae</taxon>
        <taxon>Candidatus Iainarchaeum</taxon>
    </lineage>
</organism>
<protein>
    <recommendedName>
        <fullName evidence="1">Ribonuclease PIN domain-containing protein</fullName>
    </recommendedName>
</protein>
<reference evidence="2" key="1">
    <citation type="submission" date="2021-03" db="EMBL/GenBank/DDBJ databases">
        <authorList>
            <person name="Jaffe A."/>
        </authorList>
    </citation>
    <scope>NUCLEOTIDE SEQUENCE</scope>
    <source>
        <strain evidence="2">RIFCSPLOWO2_01_FULL_58_19</strain>
    </source>
</reference>
<accession>A0A8T4LCS4</accession>
<evidence type="ECO:0000313" key="2">
    <source>
        <dbReference type="EMBL" id="MBS3062460.1"/>
    </source>
</evidence>
<gene>
    <name evidence="2" type="ORF">J4203_01180</name>
</gene>
<evidence type="ECO:0000313" key="3">
    <source>
        <dbReference type="Proteomes" id="UP000678237"/>
    </source>
</evidence>
<sequence>MLSTRYLLDSSAILNCFDFSFQPGNEYLMPPKAADECLDLRSRELVQSALQSGLLRLHSPSQASLESAKARARALGTRLSAADLDVVAVALDLAGEGKPFTTLSDDFSLQNTLKSLKLPFEGVLRGKIRRQKAFSPPNPTNNVNL</sequence>
<dbReference type="InterPro" id="IPR033411">
    <property type="entry name" value="Ribonuclease_PIN"/>
</dbReference>
<dbReference type="Pfam" id="PF17146">
    <property type="entry name" value="PIN_6"/>
    <property type="match status" value="1"/>
</dbReference>
<comment type="caution">
    <text evidence="2">The sequence shown here is derived from an EMBL/GenBank/DDBJ whole genome shotgun (WGS) entry which is preliminary data.</text>
</comment>
<dbReference type="Gene3D" id="3.40.50.1010">
    <property type="entry name" value="5'-nuclease"/>
    <property type="match status" value="1"/>
</dbReference>
<dbReference type="AlphaFoldDB" id="A0A8T4LCS4"/>
<proteinExistence type="predicted"/>
<name>A0A8T4LCS4_9ARCH</name>
<evidence type="ECO:0000259" key="1">
    <source>
        <dbReference type="Pfam" id="PF17146"/>
    </source>
</evidence>
<dbReference type="Proteomes" id="UP000678237">
    <property type="component" value="Unassembled WGS sequence"/>
</dbReference>
<feature type="domain" description="Ribonuclease PIN" evidence="1">
    <location>
        <begin position="8"/>
        <end position="93"/>
    </location>
</feature>